<dbReference type="KEGG" id="crq:GCK72_004850"/>
<feature type="region of interest" description="Disordered" evidence="1">
    <location>
        <begin position="139"/>
        <end position="317"/>
    </location>
</feature>
<dbReference type="AlphaFoldDB" id="A0A6A5HD13"/>
<feature type="compositionally biased region" description="Polar residues" evidence="1">
    <location>
        <begin position="268"/>
        <end position="280"/>
    </location>
</feature>
<dbReference type="RefSeq" id="XP_003092197.2">
    <property type="nucleotide sequence ID" value="XM_003092149.2"/>
</dbReference>
<evidence type="ECO:0000313" key="2">
    <source>
        <dbReference type="EMBL" id="KAF1764899.1"/>
    </source>
</evidence>
<sequence>MMMEFVWICSASLVLWAKIFWFLVTHCGCLVLAITLATNCGKLCARKPKKTDAKSKKGGRTGRTGSKTTGTTATTGTTTTTTTTGGITTHDPENAAAGGAKAVSDGTAAYPLAKKMSTTLSVTGETKTTESIAQEIANAKNSKKKKKTEDADEGKNTKGTVEEKETDYKHENTLRIEMVDDDHTKTTDASACFDAYDPNNPTGEGEGGKLEKKPSQAKNKQQSGKKKGKGKKNKNTVSVQSVECQPPPDKEKVSNSKKSKRSLRETKQPTSGPENQPQSNPEKKEKVATMIEDEATPKEKEKGERQEKRTQEDSIDK</sequence>
<dbReference type="CTD" id="9798684"/>
<reference evidence="2 3" key="1">
    <citation type="submission" date="2019-12" db="EMBL/GenBank/DDBJ databases">
        <title>Chromosome-level assembly of the Caenorhabditis remanei genome.</title>
        <authorList>
            <person name="Teterina A.A."/>
            <person name="Willis J.H."/>
            <person name="Phillips P.C."/>
        </authorList>
    </citation>
    <scope>NUCLEOTIDE SEQUENCE [LARGE SCALE GENOMIC DNA]</scope>
    <source>
        <strain evidence="2 3">PX506</strain>
        <tissue evidence="2">Whole organism</tissue>
    </source>
</reference>
<feature type="compositionally biased region" description="Basic and acidic residues" evidence="1">
    <location>
        <begin position="295"/>
        <end position="317"/>
    </location>
</feature>
<evidence type="ECO:0000256" key="1">
    <source>
        <dbReference type="SAM" id="MobiDB-lite"/>
    </source>
</evidence>
<feature type="compositionally biased region" description="Basic residues" evidence="1">
    <location>
        <begin position="223"/>
        <end position="234"/>
    </location>
</feature>
<proteinExistence type="predicted"/>
<dbReference type="Proteomes" id="UP000483820">
    <property type="component" value="Chromosome II"/>
</dbReference>
<accession>A0A6A5HD13</accession>
<dbReference type="EMBL" id="WUAV01000002">
    <property type="protein sequence ID" value="KAF1764899.1"/>
    <property type="molecule type" value="Genomic_DNA"/>
</dbReference>
<feature type="compositionally biased region" description="Low complexity" evidence="1">
    <location>
        <begin position="63"/>
        <end position="89"/>
    </location>
</feature>
<protein>
    <submittedName>
        <fullName evidence="2">Uncharacterized protein</fullName>
    </submittedName>
</protein>
<dbReference type="GeneID" id="9798684"/>
<name>A0A6A5HD13_CAERE</name>
<organism evidence="2 3">
    <name type="scientific">Caenorhabditis remanei</name>
    <name type="common">Caenorhabditis vulgaris</name>
    <dbReference type="NCBI Taxonomy" id="31234"/>
    <lineage>
        <taxon>Eukaryota</taxon>
        <taxon>Metazoa</taxon>
        <taxon>Ecdysozoa</taxon>
        <taxon>Nematoda</taxon>
        <taxon>Chromadorea</taxon>
        <taxon>Rhabditida</taxon>
        <taxon>Rhabditina</taxon>
        <taxon>Rhabditomorpha</taxon>
        <taxon>Rhabditoidea</taxon>
        <taxon>Rhabditidae</taxon>
        <taxon>Peloderinae</taxon>
        <taxon>Caenorhabditis</taxon>
    </lineage>
</organism>
<feature type="compositionally biased region" description="Basic and acidic residues" evidence="1">
    <location>
        <begin position="147"/>
        <end position="186"/>
    </location>
</feature>
<comment type="caution">
    <text evidence="2">The sequence shown here is derived from an EMBL/GenBank/DDBJ whole genome shotgun (WGS) entry which is preliminary data.</text>
</comment>
<gene>
    <name evidence="2" type="ORF">GCK72_004850</name>
</gene>
<feature type="region of interest" description="Disordered" evidence="1">
    <location>
        <begin position="51"/>
        <end position="100"/>
    </location>
</feature>
<evidence type="ECO:0000313" key="3">
    <source>
        <dbReference type="Proteomes" id="UP000483820"/>
    </source>
</evidence>